<dbReference type="PANTHER" id="PTHR42850">
    <property type="entry name" value="METALLOPHOSPHOESTERASE"/>
    <property type="match status" value="1"/>
</dbReference>
<dbReference type="RefSeq" id="WP_146462184.1">
    <property type="nucleotide sequence ID" value="NZ_SJPW01000008.1"/>
</dbReference>
<reference evidence="3 4" key="1">
    <citation type="submission" date="2019-02" db="EMBL/GenBank/DDBJ databases">
        <title>Deep-cultivation of Planctomycetes and their phenomic and genomic characterization uncovers novel biology.</title>
        <authorList>
            <person name="Wiegand S."/>
            <person name="Jogler M."/>
            <person name="Boedeker C."/>
            <person name="Pinto D."/>
            <person name="Vollmers J."/>
            <person name="Rivas-Marin E."/>
            <person name="Kohn T."/>
            <person name="Peeters S.H."/>
            <person name="Heuer A."/>
            <person name="Rast P."/>
            <person name="Oberbeckmann S."/>
            <person name="Bunk B."/>
            <person name="Jeske O."/>
            <person name="Meyerdierks A."/>
            <person name="Storesund J.E."/>
            <person name="Kallscheuer N."/>
            <person name="Luecker S."/>
            <person name="Lage O.M."/>
            <person name="Pohl T."/>
            <person name="Merkel B.J."/>
            <person name="Hornburger P."/>
            <person name="Mueller R.-W."/>
            <person name="Bruemmer F."/>
            <person name="Labrenz M."/>
            <person name="Spormann A.M."/>
            <person name="Op Den Camp H."/>
            <person name="Overmann J."/>
            <person name="Amann R."/>
            <person name="Jetten M.S.M."/>
            <person name="Mascher T."/>
            <person name="Medema M.H."/>
            <person name="Devos D.P."/>
            <person name="Kaster A.-K."/>
            <person name="Ovreas L."/>
            <person name="Rohde M."/>
            <person name="Galperin M.Y."/>
            <person name="Jogler C."/>
        </authorList>
    </citation>
    <scope>NUCLEOTIDE SEQUENCE [LARGE SCALE GENOMIC DNA]</scope>
    <source>
        <strain evidence="3 4">Poly51</strain>
    </source>
</reference>
<accession>A0A5C6ECJ0</accession>
<evidence type="ECO:0000259" key="2">
    <source>
        <dbReference type="Pfam" id="PF12850"/>
    </source>
</evidence>
<dbReference type="InterPro" id="IPR050126">
    <property type="entry name" value="Ap4A_hydrolase"/>
</dbReference>
<evidence type="ECO:0000313" key="3">
    <source>
        <dbReference type="EMBL" id="TWU46380.1"/>
    </source>
</evidence>
<comment type="caution">
    <text evidence="3">The sequence shown here is derived from an EMBL/GenBank/DDBJ whole genome shotgun (WGS) entry which is preliminary data.</text>
</comment>
<dbReference type="GO" id="GO:0016791">
    <property type="term" value="F:phosphatase activity"/>
    <property type="evidence" value="ECO:0007669"/>
    <property type="project" value="TreeGrafter"/>
</dbReference>
<dbReference type="Proteomes" id="UP000318288">
    <property type="component" value="Unassembled WGS sequence"/>
</dbReference>
<protein>
    <submittedName>
        <fullName evidence="3">Phosphodiesterase</fullName>
    </submittedName>
</protein>
<dbReference type="OrthoDB" id="9800565at2"/>
<dbReference type="InterPro" id="IPR029052">
    <property type="entry name" value="Metallo-depent_PP-like"/>
</dbReference>
<evidence type="ECO:0000313" key="4">
    <source>
        <dbReference type="Proteomes" id="UP000318288"/>
    </source>
</evidence>
<dbReference type="Gene3D" id="3.60.21.10">
    <property type="match status" value="1"/>
</dbReference>
<dbReference type="GO" id="GO:0005737">
    <property type="term" value="C:cytoplasm"/>
    <property type="evidence" value="ECO:0007669"/>
    <property type="project" value="TreeGrafter"/>
</dbReference>
<dbReference type="AlphaFoldDB" id="A0A5C6ECJ0"/>
<keyword evidence="4" id="KW-1185">Reference proteome</keyword>
<dbReference type="Pfam" id="PF12850">
    <property type="entry name" value="Metallophos_2"/>
    <property type="match status" value="1"/>
</dbReference>
<gene>
    <name evidence="3" type="ORF">Poly51_57760</name>
</gene>
<dbReference type="InterPro" id="IPR024654">
    <property type="entry name" value="Calcineurin-like_PHP_lpxH"/>
</dbReference>
<name>A0A5C6ECJ0_9BACT</name>
<dbReference type="CDD" id="cd00838">
    <property type="entry name" value="MPP_superfamily"/>
    <property type="match status" value="1"/>
</dbReference>
<feature type="domain" description="Calcineurin-like phosphoesterase" evidence="2">
    <location>
        <begin position="4"/>
        <end position="215"/>
    </location>
</feature>
<organism evidence="3 4">
    <name type="scientific">Rubripirellula tenax</name>
    <dbReference type="NCBI Taxonomy" id="2528015"/>
    <lineage>
        <taxon>Bacteria</taxon>
        <taxon>Pseudomonadati</taxon>
        <taxon>Planctomycetota</taxon>
        <taxon>Planctomycetia</taxon>
        <taxon>Pirellulales</taxon>
        <taxon>Pirellulaceae</taxon>
        <taxon>Rubripirellula</taxon>
    </lineage>
</organism>
<comment type="similarity">
    <text evidence="1">Belongs to the metallophosphoesterase superfamily. YfcE family.</text>
</comment>
<dbReference type="SUPFAM" id="SSF56300">
    <property type="entry name" value="Metallo-dependent phosphatases"/>
    <property type="match status" value="1"/>
</dbReference>
<sequence>MTRTAILSDIHGNLAALEAVLEDVRGENVDRIVCLGDVIGYGPSPCQCLDKVMEFDFCVLGNHDSSALFDPEGFNMAAEQAIFWTRSQIECGPDGPEASKRRMKYLCSLPRLVEEDRAMFVHGSPRSPTNEYVFPEDTQNVKKMEKLFSLVTHVCFQGHTHVPGVFTNDLRFVRPIDTGSGYVVSDPQQRFLINVGSVGQPRDGDSRSCYAIYDEERVEFRRVVYDVERTVQAIEAEPDLDDLLGYRLREGR</sequence>
<proteinExistence type="inferred from homology"/>
<dbReference type="EMBL" id="SJPW01000008">
    <property type="protein sequence ID" value="TWU46380.1"/>
    <property type="molecule type" value="Genomic_DNA"/>
</dbReference>
<dbReference type="PANTHER" id="PTHR42850:SF2">
    <property type="entry name" value="BLL5683 PROTEIN"/>
    <property type="match status" value="1"/>
</dbReference>
<evidence type="ECO:0000256" key="1">
    <source>
        <dbReference type="ARBA" id="ARBA00008950"/>
    </source>
</evidence>
<dbReference type="PIRSF" id="PIRSF000883">
    <property type="entry name" value="Pesterase_MJ0912"/>
    <property type="match status" value="1"/>
</dbReference>
<dbReference type="InterPro" id="IPR011152">
    <property type="entry name" value="Pesterase_MJ0912"/>
</dbReference>